<dbReference type="EMBL" id="SMMG02000002">
    <property type="protein sequence ID" value="KAA3484585.1"/>
    <property type="molecule type" value="Genomic_DNA"/>
</dbReference>
<proteinExistence type="predicted"/>
<keyword evidence="2" id="KW-1185">Reference proteome</keyword>
<protein>
    <submittedName>
        <fullName evidence="1">Protein MCM10</fullName>
    </submittedName>
</protein>
<dbReference type="OrthoDB" id="2272416at2759"/>
<evidence type="ECO:0000313" key="2">
    <source>
        <dbReference type="Proteomes" id="UP000325315"/>
    </source>
</evidence>
<dbReference type="Proteomes" id="UP000325315">
    <property type="component" value="Unassembled WGS sequence"/>
</dbReference>
<sequence length="175" mass="20680">MPTRPGTRACLELNLRKLRALLKLQFKELHLVVVESLYLRGEEAKEAFFQMMNEWFTEFIRTNLAVQQPPLPAPQPVPDMPQGAEPVRIGKPLVDKIHKYGAEAFRATTEDDSERAEFWLENTIRIFLDQKKKEFLELKQGNMVVSEYEWEFVWLSKYAREWVPTEADMCKRFEE</sequence>
<organism evidence="1 2">
    <name type="scientific">Gossypium australe</name>
    <dbReference type="NCBI Taxonomy" id="47621"/>
    <lineage>
        <taxon>Eukaryota</taxon>
        <taxon>Viridiplantae</taxon>
        <taxon>Streptophyta</taxon>
        <taxon>Embryophyta</taxon>
        <taxon>Tracheophyta</taxon>
        <taxon>Spermatophyta</taxon>
        <taxon>Magnoliopsida</taxon>
        <taxon>eudicotyledons</taxon>
        <taxon>Gunneridae</taxon>
        <taxon>Pentapetalae</taxon>
        <taxon>rosids</taxon>
        <taxon>malvids</taxon>
        <taxon>Malvales</taxon>
        <taxon>Malvaceae</taxon>
        <taxon>Malvoideae</taxon>
        <taxon>Gossypium</taxon>
    </lineage>
</organism>
<dbReference type="AlphaFoldDB" id="A0A5B6WUL9"/>
<gene>
    <name evidence="1" type="ORF">EPI10_006660</name>
</gene>
<name>A0A5B6WUL9_9ROSI</name>
<comment type="caution">
    <text evidence="1">The sequence shown here is derived from an EMBL/GenBank/DDBJ whole genome shotgun (WGS) entry which is preliminary data.</text>
</comment>
<reference evidence="2" key="1">
    <citation type="journal article" date="2019" name="Plant Biotechnol. J.">
        <title>Genome sequencing of the Australian wild diploid species Gossypium australe highlights disease resistance and delayed gland morphogenesis.</title>
        <authorList>
            <person name="Cai Y."/>
            <person name="Cai X."/>
            <person name="Wang Q."/>
            <person name="Wang P."/>
            <person name="Zhang Y."/>
            <person name="Cai C."/>
            <person name="Xu Y."/>
            <person name="Wang K."/>
            <person name="Zhou Z."/>
            <person name="Wang C."/>
            <person name="Geng S."/>
            <person name="Li B."/>
            <person name="Dong Q."/>
            <person name="Hou Y."/>
            <person name="Wang H."/>
            <person name="Ai P."/>
            <person name="Liu Z."/>
            <person name="Yi F."/>
            <person name="Sun M."/>
            <person name="An G."/>
            <person name="Cheng J."/>
            <person name="Zhang Y."/>
            <person name="Shi Q."/>
            <person name="Xie Y."/>
            <person name="Shi X."/>
            <person name="Chang Y."/>
            <person name="Huang F."/>
            <person name="Chen Y."/>
            <person name="Hong S."/>
            <person name="Mi L."/>
            <person name="Sun Q."/>
            <person name="Zhang L."/>
            <person name="Zhou B."/>
            <person name="Peng R."/>
            <person name="Zhang X."/>
            <person name="Liu F."/>
        </authorList>
    </citation>
    <scope>NUCLEOTIDE SEQUENCE [LARGE SCALE GENOMIC DNA]</scope>
    <source>
        <strain evidence="2">cv. PA1801</strain>
    </source>
</reference>
<evidence type="ECO:0000313" key="1">
    <source>
        <dbReference type="EMBL" id="KAA3484585.1"/>
    </source>
</evidence>
<accession>A0A5B6WUL9</accession>